<feature type="region of interest" description="Disordered" evidence="1">
    <location>
        <begin position="175"/>
        <end position="200"/>
    </location>
</feature>
<protein>
    <submittedName>
        <fullName evidence="2">Uncharacterized protein</fullName>
    </submittedName>
</protein>
<dbReference type="Proteomes" id="UP000054566">
    <property type="component" value="Unassembled WGS sequence"/>
</dbReference>
<reference evidence="3" key="2">
    <citation type="submission" date="2015-07" db="EMBL/GenBank/DDBJ databases">
        <title>The genome sequence of Plasmodium falciparum RAJ116.</title>
        <authorList>
            <consortium name="The Broad Institute Genome Sequencing Platform"/>
            <person name="Volkman S.K."/>
            <person name="Neafsey D.E."/>
            <person name="Dash A.P."/>
            <person name="Chitnis C.E."/>
            <person name="Hartl D.L."/>
            <person name="Young S.K."/>
            <person name="Kodira C.D."/>
            <person name="Zeng Q."/>
            <person name="Koehrsen M."/>
            <person name="Godfrey P."/>
            <person name="Alvarado L."/>
            <person name="Berlin A."/>
            <person name="Borenstein D."/>
            <person name="Chen Z."/>
            <person name="Engels R."/>
            <person name="Freedman E."/>
            <person name="Gellesch M."/>
            <person name="Goldberg J."/>
            <person name="Griggs A."/>
            <person name="Gujja S."/>
            <person name="Heiman D."/>
            <person name="Hepburn T."/>
            <person name="Howarth C."/>
            <person name="Jen D."/>
            <person name="Larson L."/>
            <person name="Lewis B."/>
            <person name="Mehta T."/>
            <person name="Park D."/>
            <person name="Pearson M."/>
            <person name="Roberts A."/>
            <person name="Saif S."/>
            <person name="Shea T."/>
            <person name="Shenoy N."/>
            <person name="Sisk P."/>
            <person name="Stolte C."/>
            <person name="Sykes S."/>
            <person name="Walk T."/>
            <person name="White J."/>
            <person name="Yandava C."/>
            <person name="Wirth D.F."/>
            <person name="Nusbaum C."/>
            <person name="Birren B."/>
        </authorList>
    </citation>
    <scope>NUCLEOTIDE SEQUENCE [LARGE SCALE GENOMIC DNA]</scope>
    <source>
        <strain evidence="3">RAJ116</strain>
    </source>
</reference>
<dbReference type="OrthoDB" id="15954at2759"/>
<sequence length="246" mass="29014">METYNENYFLYPLKDATKGKNYINGHNSNDNMFNDNMFDDNMFDDNMLKDQNSYVQIFLNKNEVILQNDKLIISVNHPNIRNIVNHNPFLLKFIDKMVLENDTVRLKNEELYFTGSEMTQTQDKNSNTNISLLYKMLQDSNYNKNGYMDNTNIKNDAHMNENNHNHIMLSDCKDINNRSNYNDQNNLKRRPVPPPPAGQTFPLHSNQLLQIPTSPAKHPRPPKTLVKTQRRFQRLRSRPRMHAQHC</sequence>
<reference evidence="3" key="1">
    <citation type="submission" date="2015-07" db="EMBL/GenBank/DDBJ databases">
        <title>Annotation of Plasmodium falciparum RAJ116.</title>
        <authorList>
            <consortium name="The Broad Institute Genome Sequencing Platform"/>
            <person name="Volkman S.K."/>
            <person name="Neafsey D.E."/>
            <person name="Dash A.P."/>
            <person name="Chitnis C.E."/>
            <person name="Hartl D.L."/>
            <person name="Young S.K."/>
            <person name="Zeng Q."/>
            <person name="Koehrsen M."/>
            <person name="Alvarado L."/>
            <person name="Berlin A."/>
            <person name="Borenstein D."/>
            <person name="Chapman S.B."/>
            <person name="Chen Z."/>
            <person name="Engels R."/>
            <person name="Freedman E."/>
            <person name="Gellesch M."/>
            <person name="Goldberg J."/>
            <person name="Griggs A."/>
            <person name="Gujja S."/>
            <person name="Heilman E.R."/>
            <person name="Heiman D.I."/>
            <person name="Howarth C."/>
            <person name="Jen D."/>
            <person name="Larson L."/>
            <person name="Mehta T."/>
            <person name="Neiman D."/>
            <person name="Park D."/>
            <person name="Pearson M."/>
            <person name="Roberts A."/>
            <person name="Saif S."/>
            <person name="Shea T."/>
            <person name="Shenoy N."/>
            <person name="Sisk P."/>
            <person name="Stolte C."/>
            <person name="Sykes S."/>
            <person name="Walk T."/>
            <person name="White J."/>
            <person name="Yandava C."/>
            <person name="Haas B."/>
            <person name="Henn M.R."/>
            <person name="Nusbaum C."/>
            <person name="Birren B."/>
        </authorList>
    </citation>
    <scope>NUCLEOTIDE SEQUENCE [LARGE SCALE GENOMIC DNA]</scope>
    <source>
        <strain evidence="3">RAJ116</strain>
    </source>
</reference>
<gene>
    <name evidence="2" type="ORF">PFLG_00802</name>
</gene>
<dbReference type="EMBL" id="GG663963">
    <property type="protein sequence ID" value="KNC35945.1"/>
    <property type="molecule type" value="Genomic_DNA"/>
</dbReference>
<organism evidence="2 3">
    <name type="scientific">Plasmodium falciparum RAJ116</name>
    <dbReference type="NCBI Taxonomy" id="580058"/>
    <lineage>
        <taxon>Eukaryota</taxon>
        <taxon>Sar</taxon>
        <taxon>Alveolata</taxon>
        <taxon>Apicomplexa</taxon>
        <taxon>Aconoidasida</taxon>
        <taxon>Haemosporida</taxon>
        <taxon>Plasmodiidae</taxon>
        <taxon>Plasmodium</taxon>
        <taxon>Plasmodium (Laverania)</taxon>
    </lineage>
</organism>
<accession>A0A0L0CU38</accession>
<dbReference type="AlphaFoldDB" id="A0A0L0CU38"/>
<evidence type="ECO:0000313" key="2">
    <source>
        <dbReference type="EMBL" id="KNC35945.1"/>
    </source>
</evidence>
<evidence type="ECO:0000313" key="3">
    <source>
        <dbReference type="Proteomes" id="UP000054566"/>
    </source>
</evidence>
<proteinExistence type="predicted"/>
<name>A0A0L0CU38_PLAFA</name>
<evidence type="ECO:0000256" key="1">
    <source>
        <dbReference type="SAM" id="MobiDB-lite"/>
    </source>
</evidence>